<dbReference type="PRINTS" id="PR00412">
    <property type="entry name" value="EPOXHYDRLASE"/>
</dbReference>
<dbReference type="GO" id="GO:0016020">
    <property type="term" value="C:membrane"/>
    <property type="evidence" value="ECO:0007669"/>
    <property type="project" value="TreeGrafter"/>
</dbReference>
<dbReference type="Gene3D" id="3.40.50.1820">
    <property type="entry name" value="alpha/beta hydrolase"/>
    <property type="match status" value="1"/>
</dbReference>
<proteinExistence type="predicted"/>
<dbReference type="InterPro" id="IPR000639">
    <property type="entry name" value="Epox_hydrolase-like"/>
</dbReference>
<name>A0A7S9QD35_9RHOB</name>
<dbReference type="KEGG" id="poz:I0K15_01995"/>
<dbReference type="Proteomes" id="UP000594800">
    <property type="component" value="Chromosome"/>
</dbReference>
<dbReference type="GO" id="GO:0047372">
    <property type="term" value="F:monoacylglycerol lipase activity"/>
    <property type="evidence" value="ECO:0007669"/>
    <property type="project" value="TreeGrafter"/>
</dbReference>
<protein>
    <submittedName>
        <fullName evidence="2">Alpha/beta hydrolase</fullName>
    </submittedName>
</protein>
<keyword evidence="2" id="KW-0378">Hydrolase</keyword>
<dbReference type="RefSeq" id="WP_196103787.1">
    <property type="nucleotide sequence ID" value="NZ_CP064942.1"/>
</dbReference>
<evidence type="ECO:0000313" key="2">
    <source>
        <dbReference type="EMBL" id="QPH54578.1"/>
    </source>
</evidence>
<dbReference type="PANTHER" id="PTHR43798:SF33">
    <property type="entry name" value="HYDROLASE, PUTATIVE (AFU_ORTHOLOGUE AFUA_2G14860)-RELATED"/>
    <property type="match status" value="1"/>
</dbReference>
<sequence length="299" mass="32682">MIRETLLDIGGAPTRLLTSGPEDAPPLLFLHGFPESSLSWCGVMKALPEFRCLAFDQRGFGISRNPWPDLKGLAMPALLGDVAAVLDAGGSERVTLVGHDWGAAVAYAAAFALPHRIGRLVILNGVHPVLFQKALAAGGPQSAASQYIDWLRADGVEDTLRANNFEKLLGLFSAHMDMGWLTPELRAEYEREWSRPNAVEGMVSWYRVSPVEVAQPGAPIPLPAWAEAEMRVTMPHLLIWGLDDTALLPEAAEGLEALCEDLTRVELEGCDHWLHHQRPDAVARAIREWMSSRSSLGEA</sequence>
<reference evidence="2 3" key="1">
    <citation type="submission" date="2020-11" db="EMBL/GenBank/DDBJ databases">
        <title>Description of Pontivivens ytuae sp. nov. isolated from deep sea sediment of Mariana Trench.</title>
        <authorList>
            <person name="Wang Z."/>
            <person name="Sun Q.-L."/>
            <person name="Xu X.-D."/>
            <person name="Tang Y.-Z."/>
            <person name="Zhang J."/>
        </authorList>
    </citation>
    <scope>NUCLEOTIDE SEQUENCE [LARGE SCALE GENOMIC DNA]</scope>
    <source>
        <strain evidence="2 3">MT2928</strain>
    </source>
</reference>
<dbReference type="InterPro" id="IPR029058">
    <property type="entry name" value="AB_hydrolase_fold"/>
</dbReference>
<dbReference type="Pfam" id="PF00561">
    <property type="entry name" value="Abhydrolase_1"/>
    <property type="match status" value="1"/>
</dbReference>
<dbReference type="PANTHER" id="PTHR43798">
    <property type="entry name" value="MONOACYLGLYCEROL LIPASE"/>
    <property type="match status" value="1"/>
</dbReference>
<evidence type="ECO:0000259" key="1">
    <source>
        <dbReference type="Pfam" id="PF00561"/>
    </source>
</evidence>
<dbReference type="InterPro" id="IPR000073">
    <property type="entry name" value="AB_hydrolase_1"/>
</dbReference>
<organism evidence="2 3">
    <name type="scientific">Pontivivens ytuae</name>
    <dbReference type="NCBI Taxonomy" id="2789856"/>
    <lineage>
        <taxon>Bacteria</taxon>
        <taxon>Pseudomonadati</taxon>
        <taxon>Pseudomonadota</taxon>
        <taxon>Alphaproteobacteria</taxon>
        <taxon>Rhodobacterales</taxon>
        <taxon>Paracoccaceae</taxon>
        <taxon>Pontivivens</taxon>
    </lineage>
</organism>
<dbReference type="PRINTS" id="PR00111">
    <property type="entry name" value="ABHYDROLASE"/>
</dbReference>
<keyword evidence="3" id="KW-1185">Reference proteome</keyword>
<accession>A0A7S9QD35</accession>
<evidence type="ECO:0000313" key="3">
    <source>
        <dbReference type="Proteomes" id="UP000594800"/>
    </source>
</evidence>
<feature type="domain" description="AB hydrolase-1" evidence="1">
    <location>
        <begin position="25"/>
        <end position="279"/>
    </location>
</feature>
<dbReference type="EMBL" id="CP064942">
    <property type="protein sequence ID" value="QPH54578.1"/>
    <property type="molecule type" value="Genomic_DNA"/>
</dbReference>
<dbReference type="InterPro" id="IPR050266">
    <property type="entry name" value="AB_hydrolase_sf"/>
</dbReference>
<dbReference type="SUPFAM" id="SSF53474">
    <property type="entry name" value="alpha/beta-Hydrolases"/>
    <property type="match status" value="1"/>
</dbReference>
<dbReference type="GO" id="GO:0046464">
    <property type="term" value="P:acylglycerol catabolic process"/>
    <property type="evidence" value="ECO:0007669"/>
    <property type="project" value="TreeGrafter"/>
</dbReference>
<gene>
    <name evidence="2" type="ORF">I0K15_01995</name>
</gene>
<dbReference type="AlphaFoldDB" id="A0A7S9QD35"/>